<protein>
    <recommendedName>
        <fullName evidence="9">tRNA(Met) cytidine acetyltransferase TmcA</fullName>
        <ecNumber evidence="9">2.3.1.193</ecNumber>
    </recommendedName>
</protein>
<dbReference type="Gene3D" id="1.20.120.890">
    <property type="entry name" value="tRNA(Met) cytidine acetyltransferase, tail domain"/>
    <property type="match status" value="1"/>
</dbReference>
<comment type="function">
    <text evidence="9">Catalyzes the formation of N(4)-acetylcytidine (ac(4)C) at the wobble position of tRNA(Met), by using acetyl-CoA as an acetyl donor and ATP (or GTP).</text>
</comment>
<dbReference type="Pfam" id="PF08351">
    <property type="entry name" value="TmcA_N"/>
    <property type="match status" value="1"/>
</dbReference>
<dbReference type="Gene3D" id="3.40.50.300">
    <property type="entry name" value="P-loop containing nucleotide triphosphate hydrolases"/>
    <property type="match status" value="1"/>
</dbReference>
<dbReference type="SUPFAM" id="SSF55729">
    <property type="entry name" value="Acyl-CoA N-acyltransferases (Nat)"/>
    <property type="match status" value="1"/>
</dbReference>
<dbReference type="Gene3D" id="3.40.50.11040">
    <property type="match status" value="1"/>
</dbReference>
<keyword evidence="5 9" id="KW-0547">Nucleotide-binding</keyword>
<dbReference type="EC" id="2.3.1.193" evidence="9"/>
<evidence type="ECO:0000313" key="12">
    <source>
        <dbReference type="Proteomes" id="UP000321121"/>
    </source>
</evidence>
<dbReference type="Proteomes" id="UP000321121">
    <property type="component" value="Unassembled WGS sequence"/>
</dbReference>
<keyword evidence="7 9" id="KW-0694">RNA-binding</keyword>
<dbReference type="InterPro" id="IPR007807">
    <property type="entry name" value="TcmA/NAT10_helicase"/>
</dbReference>
<feature type="domain" description="N-acetyltransferase" evidence="10">
    <location>
        <begin position="449"/>
        <end position="592"/>
    </location>
</feature>
<keyword evidence="4 9" id="KW-0819">tRNA processing</keyword>
<dbReference type="InterPro" id="IPR000182">
    <property type="entry name" value="GNAT_dom"/>
</dbReference>
<dbReference type="RefSeq" id="WP_146908938.1">
    <property type="nucleotide sequence ID" value="NZ_BJUS01000018.1"/>
</dbReference>
<evidence type="ECO:0000256" key="2">
    <source>
        <dbReference type="ARBA" id="ARBA00022555"/>
    </source>
</evidence>
<evidence type="ECO:0000256" key="6">
    <source>
        <dbReference type="ARBA" id="ARBA00022840"/>
    </source>
</evidence>
<proteinExistence type="inferred from homology"/>
<name>A0ABQ0U464_9GAMM</name>
<evidence type="ECO:0000256" key="1">
    <source>
        <dbReference type="ARBA" id="ARBA00022490"/>
    </source>
</evidence>
<dbReference type="InterPro" id="IPR032672">
    <property type="entry name" value="TmcA/NAT10/Kre33"/>
</dbReference>
<organism evidence="11 12">
    <name type="scientific">Halomonas halophila</name>
    <dbReference type="NCBI Taxonomy" id="29573"/>
    <lineage>
        <taxon>Bacteria</taxon>
        <taxon>Pseudomonadati</taxon>
        <taxon>Pseudomonadota</taxon>
        <taxon>Gammaproteobacteria</taxon>
        <taxon>Oceanospirillales</taxon>
        <taxon>Halomonadaceae</taxon>
        <taxon>Halomonas</taxon>
    </lineage>
</organism>
<evidence type="ECO:0000256" key="3">
    <source>
        <dbReference type="ARBA" id="ARBA00022679"/>
    </source>
</evidence>
<keyword evidence="3 9" id="KW-0808">Transferase</keyword>
<dbReference type="InterPro" id="IPR038321">
    <property type="entry name" value="TmcA_C_sf"/>
</dbReference>
<evidence type="ECO:0000313" key="11">
    <source>
        <dbReference type="EMBL" id="GEK73233.1"/>
    </source>
</evidence>
<evidence type="ECO:0000256" key="4">
    <source>
        <dbReference type="ARBA" id="ARBA00022694"/>
    </source>
</evidence>
<feature type="binding site" evidence="9">
    <location>
        <begin position="518"/>
        <end position="520"/>
    </location>
    <ligand>
        <name>acetyl-CoA</name>
        <dbReference type="ChEBI" id="CHEBI:57288"/>
    </ligand>
</feature>
<evidence type="ECO:0000256" key="9">
    <source>
        <dbReference type="HAMAP-Rule" id="MF_01886"/>
    </source>
</evidence>
<keyword evidence="1 9" id="KW-0963">Cytoplasm</keyword>
<evidence type="ECO:0000259" key="10">
    <source>
        <dbReference type="PROSITE" id="PS51186"/>
    </source>
</evidence>
<dbReference type="HAMAP" id="MF_01886">
    <property type="entry name" value="tRNA_acetyltr_TmcA"/>
    <property type="match status" value="1"/>
</dbReference>
<feature type="binding site" evidence="9">
    <location>
        <position position="373"/>
    </location>
    <ligand>
        <name>ATP</name>
        <dbReference type="ChEBI" id="CHEBI:30616"/>
    </ligand>
</feature>
<evidence type="ECO:0000256" key="7">
    <source>
        <dbReference type="ARBA" id="ARBA00022884"/>
    </source>
</evidence>
<sequence length="736" mass="78202">MEASVPAELLACQLCLGERRWRGLVWLSGEVEDVRARGLALWHALGVKAPLWVGPEPPAGLEAAAWLPAAKARNRLGGEHDLIVFDALSPGAGFDPDAFGALSGTLRAGGLLVLLTPDDWGARPDADYARLAAHPHAAEALSAHYLARLARLLEASPRTIRWPAQGVPMLPDWPEASPSGPAAEPAPDDGDCLTADQAEAVARLVRLRRRRPLVLTADRGRGKTAALGIACARLLAKAQQDGAEIEILVTAPRPAAVAGLFERLAALCPEGRRQGNRFEDAGGRVTFLAPDELSARVARGEAGGAGTWLLVDEAAAMPAGLLGQWLSAFPRIAFATTVHGYEGAGRGFALRFRARLERLTPEWREYHLSAPIRWAEDDPLEALTSRLLMLDAEPVAPDDIGSKATAAWRVESPEALAHDEPRLRTLFGLLVQAHYRTTPSDLRHLLDGPDTRVVTLGDAAGPAAVAVVADEGGFDAALAERVARGERRPRGHLMAQSLAAHAGSREALTGRLRRVQRIAVHPAARRRGLGRELLTREREAAGEAGVALLGASFGAEPGLLAFWRAQGFRTVRLGLTREAATGEHAVMVVAPAGEGGEALAERLASHFQALLPSLLAFELKALDPAVALALLAEGEPRPLDDAARRDLEDVAHGHRDPALVRPAIQALIRLVAAREGTVEADADLTALAAWAFQGRDTAWLAARLGLAGGKAVDAWRRQQVARRLAGPTLSSGRGEG</sequence>
<dbReference type="InterPro" id="IPR027417">
    <property type="entry name" value="P-loop_NTPase"/>
</dbReference>
<comment type="caution">
    <text evidence="11">The sequence shown here is derived from an EMBL/GenBank/DDBJ whole genome shotgun (WGS) entry which is preliminary data.</text>
</comment>
<dbReference type="InterPro" id="IPR024914">
    <property type="entry name" value="tRNA_acetyltr_TmcA"/>
</dbReference>
<keyword evidence="12" id="KW-1185">Reference proteome</keyword>
<dbReference type="Pfam" id="PF13718">
    <property type="entry name" value="GNAT_acetyltr_2"/>
    <property type="match status" value="1"/>
</dbReference>
<feature type="binding site" evidence="9">
    <location>
        <position position="197"/>
    </location>
    <ligand>
        <name>ATP</name>
        <dbReference type="ChEBI" id="CHEBI:30616"/>
    </ligand>
</feature>
<evidence type="ECO:0000256" key="8">
    <source>
        <dbReference type="ARBA" id="ARBA00023315"/>
    </source>
</evidence>
<dbReference type="Pfam" id="PF05127">
    <property type="entry name" value="NAT10_TcmA_helicase"/>
    <property type="match status" value="1"/>
</dbReference>
<dbReference type="EMBL" id="BJUS01000018">
    <property type="protein sequence ID" value="GEK73233.1"/>
    <property type="molecule type" value="Genomic_DNA"/>
</dbReference>
<dbReference type="SUPFAM" id="SSF52540">
    <property type="entry name" value="P-loop containing nucleoside triphosphate hydrolases"/>
    <property type="match status" value="1"/>
</dbReference>
<dbReference type="PANTHER" id="PTHR10925:SF5">
    <property type="entry name" value="RNA CYTIDINE ACETYLTRANSFERASE"/>
    <property type="match status" value="1"/>
</dbReference>
<evidence type="ECO:0000256" key="5">
    <source>
        <dbReference type="ARBA" id="ARBA00022741"/>
    </source>
</evidence>
<keyword evidence="8 9" id="KW-0012">Acyltransferase</keyword>
<dbReference type="Gene3D" id="3.40.630.30">
    <property type="match status" value="1"/>
</dbReference>
<keyword evidence="6 9" id="KW-0067">ATP-binding</keyword>
<comment type="caution">
    <text evidence="9">Lacks conserved residue(s) required for the propagation of feature annotation.</text>
</comment>
<accession>A0ABQ0U464</accession>
<gene>
    <name evidence="9 11" type="primary">tmcA</name>
    <name evidence="11" type="ORF">HHA04nite_17770</name>
</gene>
<reference evidence="11 12" key="1">
    <citation type="submission" date="2019-07" db="EMBL/GenBank/DDBJ databases">
        <title>Whole genome shotgun sequence of Halomonas halophila NBRC 102604.</title>
        <authorList>
            <person name="Hosoyama A."/>
            <person name="Uohara A."/>
            <person name="Ohji S."/>
            <person name="Ichikawa N."/>
        </authorList>
    </citation>
    <scope>NUCLEOTIDE SEQUENCE [LARGE SCALE GENOMIC DNA]</scope>
    <source>
        <strain evidence="11 12">NBRC 102604</strain>
    </source>
</reference>
<dbReference type="CDD" id="cd04301">
    <property type="entry name" value="NAT_SF"/>
    <property type="match status" value="1"/>
</dbReference>
<comment type="catalytic activity">
    <reaction evidence="9">
        <text>cytidine(34) in elongator tRNA(Met) + acetyl-CoA + ATP + H2O = N(4)-acetylcytidine(34) in elongator tRNA(Met) + ADP + phosphate + CoA + H(+)</text>
        <dbReference type="Rhea" id="RHEA:43788"/>
        <dbReference type="Rhea" id="RHEA-COMP:10693"/>
        <dbReference type="Rhea" id="RHEA-COMP:10694"/>
        <dbReference type="ChEBI" id="CHEBI:15377"/>
        <dbReference type="ChEBI" id="CHEBI:15378"/>
        <dbReference type="ChEBI" id="CHEBI:30616"/>
        <dbReference type="ChEBI" id="CHEBI:43474"/>
        <dbReference type="ChEBI" id="CHEBI:57287"/>
        <dbReference type="ChEBI" id="CHEBI:57288"/>
        <dbReference type="ChEBI" id="CHEBI:74900"/>
        <dbReference type="ChEBI" id="CHEBI:82748"/>
        <dbReference type="ChEBI" id="CHEBI:456216"/>
        <dbReference type="EC" id="2.3.1.193"/>
    </reaction>
</comment>
<dbReference type="InterPro" id="IPR016181">
    <property type="entry name" value="Acyl_CoA_acyltransferase"/>
</dbReference>
<dbReference type="PANTHER" id="PTHR10925">
    <property type="entry name" value="N-ACETYLTRANSFERASE 10"/>
    <property type="match status" value="1"/>
</dbReference>
<comment type="subcellular location">
    <subcellularLocation>
        <location evidence="9">Cytoplasm</location>
    </subcellularLocation>
</comment>
<dbReference type="PROSITE" id="PS51186">
    <property type="entry name" value="GNAT"/>
    <property type="match status" value="1"/>
</dbReference>
<comment type="similarity">
    <text evidence="9">Belongs to the TmcA family.</text>
</comment>
<dbReference type="InterPro" id="IPR013562">
    <property type="entry name" value="TmcA/NAT10_N"/>
</dbReference>
<keyword evidence="2 9" id="KW-0820">tRNA-binding</keyword>